<dbReference type="Proteomes" id="UP000483672">
    <property type="component" value="Unassembled WGS sequence"/>
</dbReference>
<proteinExistence type="predicted"/>
<dbReference type="EMBL" id="WIWT01000152">
    <property type="protein sequence ID" value="KAF3197723.1"/>
    <property type="molecule type" value="Genomic_DNA"/>
</dbReference>
<evidence type="ECO:0000313" key="2">
    <source>
        <dbReference type="EMBL" id="KAF3197723.1"/>
    </source>
</evidence>
<dbReference type="Proteomes" id="UP000614610">
    <property type="component" value="Unassembled WGS sequence"/>
</dbReference>
<evidence type="ECO:0000313" key="6">
    <source>
        <dbReference type="Proteomes" id="UP000614610"/>
    </source>
</evidence>
<dbReference type="AlphaFoldDB" id="A0A6G1MGQ4"/>
<dbReference type="Proteomes" id="UP000479691">
    <property type="component" value="Unassembled WGS sequence"/>
</dbReference>
<evidence type="ECO:0000313" key="4">
    <source>
        <dbReference type="Proteomes" id="UP000479691"/>
    </source>
</evidence>
<protein>
    <submittedName>
        <fullName evidence="2">Uncharacterized protein</fullName>
    </submittedName>
</protein>
<gene>
    <name evidence="3" type="ORF">TWF191_010937</name>
    <name evidence="2" type="ORF">TWF679_002819</name>
    <name evidence="1" type="ORF">TWF788_001880</name>
</gene>
<organism evidence="2 6">
    <name type="scientific">Orbilia oligospora</name>
    <name type="common">Nematode-trapping fungus</name>
    <name type="synonym">Arthrobotrys oligospora</name>
    <dbReference type="NCBI Taxonomy" id="2813651"/>
    <lineage>
        <taxon>Eukaryota</taxon>
        <taxon>Fungi</taxon>
        <taxon>Dikarya</taxon>
        <taxon>Ascomycota</taxon>
        <taxon>Pezizomycotina</taxon>
        <taxon>Orbiliomycetes</taxon>
        <taxon>Orbiliales</taxon>
        <taxon>Orbiliaceae</taxon>
        <taxon>Orbilia</taxon>
    </lineage>
</organism>
<dbReference type="EMBL" id="JAABOE010000013">
    <property type="protein sequence ID" value="KAF3187663.1"/>
    <property type="molecule type" value="Genomic_DNA"/>
</dbReference>
<name>A0A6G1MGQ4_ORBOL</name>
<accession>A0A6G1MGQ4</accession>
<comment type="caution">
    <text evidence="2">The sequence shown here is derived from an EMBL/GenBank/DDBJ whole genome shotgun (WGS) entry which is preliminary data.</text>
</comment>
<evidence type="ECO:0000313" key="3">
    <source>
        <dbReference type="EMBL" id="KAF3230239.1"/>
    </source>
</evidence>
<reference evidence="4 5" key="1">
    <citation type="submission" date="2019-06" db="EMBL/GenBank/DDBJ databases">
        <authorList>
            <person name="Palmer J.M."/>
        </authorList>
    </citation>
    <scope>NUCLEOTIDE SEQUENCE</scope>
    <source>
        <strain evidence="3 5">TWF191</strain>
        <strain evidence="2">TWF679</strain>
        <strain evidence="1 4">TWF788</strain>
    </source>
</reference>
<dbReference type="EMBL" id="WIPF01000009">
    <property type="protein sequence ID" value="KAF3230239.1"/>
    <property type="molecule type" value="Genomic_DNA"/>
</dbReference>
<sequence length="132" mass="14457">MWFIQRTLDLITDETPDPCLQIASEGTDSNKMVCCKHEPALDVALGIMPTGGDSHHSKAAHLILKRWISSSSQAKALVGSWEIALLLLYTAGGNIRNLLIVLVLAFNYKAGSQKERNLSHSFGNRVDIARIA</sequence>
<evidence type="ECO:0000313" key="5">
    <source>
        <dbReference type="Proteomes" id="UP000483672"/>
    </source>
</evidence>
<evidence type="ECO:0000313" key="1">
    <source>
        <dbReference type="EMBL" id="KAF3187663.1"/>
    </source>
</evidence>